<keyword evidence="3" id="KW-1185">Reference proteome</keyword>
<reference evidence="3" key="2">
    <citation type="submission" date="2015-01" db="EMBL/GenBank/DDBJ databases">
        <title>Evolutionary Origins and Diversification of the Mycorrhizal Mutualists.</title>
        <authorList>
            <consortium name="DOE Joint Genome Institute"/>
            <consortium name="Mycorrhizal Genomics Consortium"/>
            <person name="Kohler A."/>
            <person name="Kuo A."/>
            <person name="Nagy L.G."/>
            <person name="Floudas D."/>
            <person name="Copeland A."/>
            <person name="Barry K.W."/>
            <person name="Cichocki N."/>
            <person name="Veneault-Fourrey C."/>
            <person name="LaButti K."/>
            <person name="Lindquist E.A."/>
            <person name="Lipzen A."/>
            <person name="Lundell T."/>
            <person name="Morin E."/>
            <person name="Murat C."/>
            <person name="Riley R."/>
            <person name="Ohm R."/>
            <person name="Sun H."/>
            <person name="Tunlid A."/>
            <person name="Henrissat B."/>
            <person name="Grigoriev I.V."/>
            <person name="Hibbett D.S."/>
            <person name="Martin F."/>
        </authorList>
    </citation>
    <scope>NUCLEOTIDE SEQUENCE [LARGE SCALE GENOMIC DNA]</scope>
    <source>
        <strain evidence="3">MUT 4182</strain>
    </source>
</reference>
<name>A0A0C3QT83_9AGAM</name>
<sequence length="286" mass="31463">MSTWESDRNEIRELMNEAYDEVFKPSKDWKKDVEAVVRLDDYLWLNLIAQDMRDKGIDLDKVRKVDQIAERILGEADQATRDEDITTAMSCWSENTVDLDALTLSHDPISGGLSSSVPTHNPKEVHPSTRDEPSHDGVSSSSSRTSCGIKDELLKPVDSQKERCLHSYESILTMSSILSMMETFFILLVSIPEPDHHVLGLFAKLASPNGLTWLACFAVTLNIGCSFSSHKVIGALQRVTYSDLGPETVLGPAWTFSGEAGLTGSIDADGSTRLLMSLSKPPTFAG</sequence>
<dbReference type="HOGENOM" id="CLU_973842_0_0_1"/>
<evidence type="ECO:0000313" key="2">
    <source>
        <dbReference type="EMBL" id="KIO31324.1"/>
    </source>
</evidence>
<feature type="region of interest" description="Disordered" evidence="1">
    <location>
        <begin position="110"/>
        <end position="146"/>
    </location>
</feature>
<feature type="compositionally biased region" description="Basic and acidic residues" evidence="1">
    <location>
        <begin position="121"/>
        <end position="135"/>
    </location>
</feature>
<accession>A0A0C3QT83</accession>
<gene>
    <name evidence="2" type="ORF">M407DRAFT_5132</name>
</gene>
<evidence type="ECO:0000313" key="3">
    <source>
        <dbReference type="Proteomes" id="UP000054248"/>
    </source>
</evidence>
<protein>
    <submittedName>
        <fullName evidence="2">Uncharacterized protein</fullName>
    </submittedName>
</protein>
<proteinExistence type="predicted"/>
<dbReference type="EMBL" id="KN822964">
    <property type="protein sequence ID" value="KIO31324.1"/>
    <property type="molecule type" value="Genomic_DNA"/>
</dbReference>
<evidence type="ECO:0000256" key="1">
    <source>
        <dbReference type="SAM" id="MobiDB-lite"/>
    </source>
</evidence>
<organism evidence="2 3">
    <name type="scientific">Tulasnella calospora MUT 4182</name>
    <dbReference type="NCBI Taxonomy" id="1051891"/>
    <lineage>
        <taxon>Eukaryota</taxon>
        <taxon>Fungi</taxon>
        <taxon>Dikarya</taxon>
        <taxon>Basidiomycota</taxon>
        <taxon>Agaricomycotina</taxon>
        <taxon>Agaricomycetes</taxon>
        <taxon>Cantharellales</taxon>
        <taxon>Tulasnellaceae</taxon>
        <taxon>Tulasnella</taxon>
    </lineage>
</organism>
<reference evidence="2 3" key="1">
    <citation type="submission" date="2014-04" db="EMBL/GenBank/DDBJ databases">
        <authorList>
            <consortium name="DOE Joint Genome Institute"/>
            <person name="Kuo A."/>
            <person name="Girlanda M."/>
            <person name="Perotto S."/>
            <person name="Kohler A."/>
            <person name="Nagy L.G."/>
            <person name="Floudas D."/>
            <person name="Copeland A."/>
            <person name="Barry K.W."/>
            <person name="Cichocki N."/>
            <person name="Veneault-Fourrey C."/>
            <person name="LaButti K."/>
            <person name="Lindquist E.A."/>
            <person name="Lipzen A."/>
            <person name="Lundell T."/>
            <person name="Morin E."/>
            <person name="Murat C."/>
            <person name="Sun H."/>
            <person name="Tunlid A."/>
            <person name="Henrissat B."/>
            <person name="Grigoriev I.V."/>
            <person name="Hibbett D.S."/>
            <person name="Martin F."/>
            <person name="Nordberg H.P."/>
            <person name="Cantor M.N."/>
            <person name="Hua S.X."/>
        </authorList>
    </citation>
    <scope>NUCLEOTIDE SEQUENCE [LARGE SCALE GENOMIC DNA]</scope>
    <source>
        <strain evidence="2 3">MUT 4182</strain>
    </source>
</reference>
<dbReference type="AlphaFoldDB" id="A0A0C3QT83"/>
<dbReference type="Proteomes" id="UP000054248">
    <property type="component" value="Unassembled WGS sequence"/>
</dbReference>